<evidence type="ECO:0000313" key="3">
    <source>
        <dbReference type="Proteomes" id="UP001280581"/>
    </source>
</evidence>
<sequence length="300" mass="34420">MLKRRLHRFQQQDETFSGSKLSLPPSPCMNDELYWAWCSFRVHYSRSALSRESDKLVALCGIAKYVSQVTGDELIAGLWKSRMIEELCWFKRLFPSEDPPTQPTTWRAPTWSWAASNNKTWISTLSKLHRKHQNRWFDTELIDINVETKLSGELTHGSLRIKCKPMLATIIPYTNMPSPNYELSGQIMLIEENIHPSNMSLGKEEVRVPSSLNMDDLDFRGPQLVYIVVIQRCLHATPLPNDDRDNIQGSDKSKILNKSQGSTLRSDEIVQSQEVTSEIKKSRDTDMLEAVSSEQSSLKF</sequence>
<feature type="compositionally biased region" description="Polar residues" evidence="1">
    <location>
        <begin position="256"/>
        <end position="276"/>
    </location>
</feature>
<evidence type="ECO:0000313" key="2">
    <source>
        <dbReference type="EMBL" id="KAK3208863.1"/>
    </source>
</evidence>
<accession>A0AAN6RG37</accession>
<gene>
    <name evidence="2" type="ORF">GRF29_77g2207742</name>
</gene>
<organism evidence="2 3">
    <name type="scientific">Pseudopithomyces chartarum</name>
    <dbReference type="NCBI Taxonomy" id="1892770"/>
    <lineage>
        <taxon>Eukaryota</taxon>
        <taxon>Fungi</taxon>
        <taxon>Dikarya</taxon>
        <taxon>Ascomycota</taxon>
        <taxon>Pezizomycotina</taxon>
        <taxon>Dothideomycetes</taxon>
        <taxon>Pleosporomycetidae</taxon>
        <taxon>Pleosporales</taxon>
        <taxon>Massarineae</taxon>
        <taxon>Didymosphaeriaceae</taxon>
        <taxon>Pseudopithomyces</taxon>
    </lineage>
</organism>
<name>A0AAN6RG37_9PLEO</name>
<dbReference type="PANTHER" id="PTHR33112">
    <property type="entry name" value="DOMAIN PROTEIN, PUTATIVE-RELATED"/>
    <property type="match status" value="1"/>
</dbReference>
<evidence type="ECO:0000256" key="1">
    <source>
        <dbReference type="SAM" id="MobiDB-lite"/>
    </source>
</evidence>
<feature type="compositionally biased region" description="Basic and acidic residues" evidence="1">
    <location>
        <begin position="241"/>
        <end position="254"/>
    </location>
</feature>
<feature type="region of interest" description="Disordered" evidence="1">
    <location>
        <begin position="239"/>
        <end position="300"/>
    </location>
</feature>
<dbReference type="PANTHER" id="PTHR33112:SF10">
    <property type="entry name" value="TOL"/>
    <property type="match status" value="1"/>
</dbReference>
<dbReference type="AlphaFoldDB" id="A0AAN6RG37"/>
<feature type="compositionally biased region" description="Basic and acidic residues" evidence="1">
    <location>
        <begin position="277"/>
        <end position="286"/>
    </location>
</feature>
<dbReference type="Proteomes" id="UP001280581">
    <property type="component" value="Unassembled WGS sequence"/>
</dbReference>
<dbReference type="EMBL" id="WVTA01000007">
    <property type="protein sequence ID" value="KAK3208863.1"/>
    <property type="molecule type" value="Genomic_DNA"/>
</dbReference>
<keyword evidence="3" id="KW-1185">Reference proteome</keyword>
<reference evidence="2 3" key="1">
    <citation type="submission" date="2021-02" db="EMBL/GenBank/DDBJ databases">
        <title>Genome assembly of Pseudopithomyces chartarum.</title>
        <authorList>
            <person name="Jauregui R."/>
            <person name="Singh J."/>
            <person name="Voisey C."/>
        </authorList>
    </citation>
    <scope>NUCLEOTIDE SEQUENCE [LARGE SCALE GENOMIC DNA]</scope>
    <source>
        <strain evidence="2 3">AGR01</strain>
    </source>
</reference>
<protein>
    <submittedName>
        <fullName evidence="2">Uncharacterized protein</fullName>
    </submittedName>
</protein>
<comment type="caution">
    <text evidence="2">The sequence shown here is derived from an EMBL/GenBank/DDBJ whole genome shotgun (WGS) entry which is preliminary data.</text>
</comment>
<proteinExistence type="predicted"/>